<dbReference type="Proteomes" id="UP000593564">
    <property type="component" value="Unassembled WGS sequence"/>
</dbReference>
<dbReference type="EMBL" id="JACBKZ010000011">
    <property type="protein sequence ID" value="KAF5938433.1"/>
    <property type="molecule type" value="Genomic_DNA"/>
</dbReference>
<reference evidence="3" key="1">
    <citation type="journal article" date="2020" name="Nat. Commun.">
        <title>Genome assembly of wild tea tree DASZ reveals pedigree and selection history of tea varieties.</title>
        <authorList>
            <person name="Zhang W."/>
            <person name="Zhang Y."/>
            <person name="Qiu H."/>
            <person name="Guo Y."/>
            <person name="Wan H."/>
            <person name="Zhang X."/>
            <person name="Scossa F."/>
            <person name="Alseekh S."/>
            <person name="Zhang Q."/>
            <person name="Wang P."/>
            <person name="Xu L."/>
            <person name="Schmidt M.H."/>
            <person name="Jia X."/>
            <person name="Li D."/>
            <person name="Zhu A."/>
            <person name="Guo F."/>
            <person name="Chen W."/>
            <person name="Ni D."/>
            <person name="Usadel B."/>
            <person name="Fernie A.R."/>
            <person name="Wen W."/>
        </authorList>
    </citation>
    <scope>NUCLEOTIDE SEQUENCE [LARGE SCALE GENOMIC DNA]</scope>
    <source>
        <strain evidence="3">cv. G240</strain>
    </source>
</reference>
<evidence type="ECO:0000313" key="2">
    <source>
        <dbReference type="EMBL" id="KAF5938433.1"/>
    </source>
</evidence>
<keyword evidence="3" id="KW-1185">Reference proteome</keyword>
<dbReference type="InterPro" id="IPR010490">
    <property type="entry name" value="COG6"/>
</dbReference>
<reference evidence="2 3" key="2">
    <citation type="submission" date="2020-07" db="EMBL/GenBank/DDBJ databases">
        <title>Genome assembly of wild tea tree DASZ reveals pedigree and selection history of tea varieties.</title>
        <authorList>
            <person name="Zhang W."/>
        </authorList>
    </citation>
    <scope>NUCLEOTIDE SEQUENCE [LARGE SCALE GENOMIC DNA]</scope>
    <source>
        <strain evidence="3">cv. G240</strain>
        <tissue evidence="2">Leaf</tissue>
    </source>
</reference>
<sequence length="122" mass="13789">MEKEVDAILRRCRLLNKMSHFHNTLTGEESPLADIEDTSPASLSVSLKSLFGLILGSESSLPEFKQMHIPKLRSEACIQVTRSLVEAYELIYKAIMDPKNRYPDPKSLARHRPGQIRTILGI</sequence>
<proteinExistence type="predicted"/>
<dbReference type="PANTHER" id="PTHR21506">
    <property type="entry name" value="COMPONENT OF OLIGOMERIC GOLGI COMPLEX 6"/>
    <property type="match status" value="1"/>
</dbReference>
<dbReference type="PANTHER" id="PTHR21506:SF0">
    <property type="entry name" value="CONSERVED OLIGOMERIC GOLGI COMPLEX SUBUNIT 6"/>
    <property type="match status" value="1"/>
</dbReference>
<evidence type="ECO:0000313" key="3">
    <source>
        <dbReference type="Proteomes" id="UP000593564"/>
    </source>
</evidence>
<dbReference type="GO" id="GO:0017119">
    <property type="term" value="C:Golgi transport complex"/>
    <property type="evidence" value="ECO:0007669"/>
    <property type="project" value="InterPro"/>
</dbReference>
<evidence type="ECO:0000259" key="1">
    <source>
        <dbReference type="Pfam" id="PF20653"/>
    </source>
</evidence>
<organism evidence="2 3">
    <name type="scientific">Camellia sinensis</name>
    <name type="common">Tea plant</name>
    <name type="synonym">Thea sinensis</name>
    <dbReference type="NCBI Taxonomy" id="4442"/>
    <lineage>
        <taxon>Eukaryota</taxon>
        <taxon>Viridiplantae</taxon>
        <taxon>Streptophyta</taxon>
        <taxon>Embryophyta</taxon>
        <taxon>Tracheophyta</taxon>
        <taxon>Spermatophyta</taxon>
        <taxon>Magnoliopsida</taxon>
        <taxon>eudicotyledons</taxon>
        <taxon>Gunneridae</taxon>
        <taxon>Pentapetalae</taxon>
        <taxon>asterids</taxon>
        <taxon>Ericales</taxon>
        <taxon>Theaceae</taxon>
        <taxon>Camellia</taxon>
    </lineage>
</organism>
<accession>A0A7J7GCC7</accession>
<gene>
    <name evidence="2" type="ORF">HYC85_022692</name>
</gene>
<name>A0A7J7GCC7_CAMSI</name>
<dbReference type="Pfam" id="PF20653">
    <property type="entry name" value="COG6_C"/>
    <property type="match status" value="1"/>
</dbReference>
<protein>
    <recommendedName>
        <fullName evidence="1">Conserved Oligomeric Golgi complex subunit 6 C-terminal domain-containing protein</fullName>
    </recommendedName>
</protein>
<comment type="caution">
    <text evidence="2">The sequence shown here is derived from an EMBL/GenBank/DDBJ whole genome shotgun (WGS) entry which is preliminary data.</text>
</comment>
<dbReference type="AlphaFoldDB" id="A0A7J7GCC7"/>
<dbReference type="GO" id="GO:0006891">
    <property type="term" value="P:intra-Golgi vesicle-mediated transport"/>
    <property type="evidence" value="ECO:0007669"/>
    <property type="project" value="InterPro"/>
</dbReference>
<dbReference type="InterPro" id="IPR048369">
    <property type="entry name" value="COG6_C"/>
</dbReference>
<feature type="domain" description="Conserved Oligomeric Golgi complex subunit 6 C-terminal" evidence="1">
    <location>
        <begin position="2"/>
        <end position="120"/>
    </location>
</feature>